<dbReference type="OrthoDB" id="9794793at2"/>
<gene>
    <name evidence="1" type="ORF">A8L45_21375</name>
</gene>
<dbReference type="Pfam" id="PF09684">
    <property type="entry name" value="Tail_P2_I"/>
    <property type="match status" value="1"/>
</dbReference>
<dbReference type="STRING" id="1080227.A8L45_21375"/>
<evidence type="ECO:0000313" key="1">
    <source>
        <dbReference type="EMBL" id="ODA29857.1"/>
    </source>
</evidence>
<comment type="caution">
    <text evidence="1">The sequence shown here is derived from an EMBL/GenBank/DDBJ whole genome shotgun (WGS) entry which is preliminary data.</text>
</comment>
<dbReference type="AlphaFoldDB" id="A0A1C3E9B0"/>
<keyword evidence="2" id="KW-1185">Reference proteome</keyword>
<dbReference type="RefSeq" id="WP_068905389.1">
    <property type="nucleotide sequence ID" value="NZ_JBHUIF010000013.1"/>
</dbReference>
<dbReference type="InterPro" id="IPR006521">
    <property type="entry name" value="Tail_protein_I"/>
</dbReference>
<evidence type="ECO:0000313" key="2">
    <source>
        <dbReference type="Proteomes" id="UP000094936"/>
    </source>
</evidence>
<accession>A0A1C3E9B0</accession>
<reference evidence="1 2" key="1">
    <citation type="submission" date="2016-05" db="EMBL/GenBank/DDBJ databases">
        <title>Genomic Taxonomy of the Vibrionaceae.</title>
        <authorList>
            <person name="Gomez-Gil B."/>
            <person name="Enciso-Ibarra J."/>
        </authorList>
    </citation>
    <scope>NUCLEOTIDE SEQUENCE [LARGE SCALE GENOMIC DNA]</scope>
    <source>
        <strain evidence="1 2">CAIM 1920</strain>
    </source>
</reference>
<organism evidence="1 2">
    <name type="scientific">Veronia pacifica</name>
    <dbReference type="NCBI Taxonomy" id="1080227"/>
    <lineage>
        <taxon>Bacteria</taxon>
        <taxon>Pseudomonadati</taxon>
        <taxon>Pseudomonadota</taxon>
        <taxon>Gammaproteobacteria</taxon>
        <taxon>Vibrionales</taxon>
        <taxon>Vibrionaceae</taxon>
        <taxon>Veronia</taxon>
    </lineage>
</organism>
<protein>
    <submittedName>
        <fullName evidence="1">Phage tail protein I</fullName>
    </submittedName>
</protein>
<name>A0A1C3E9B0_9GAMM</name>
<dbReference type="EMBL" id="LYBM01000061">
    <property type="protein sequence ID" value="ODA29857.1"/>
    <property type="molecule type" value="Genomic_DNA"/>
</dbReference>
<sequence>MSAPTDFISIQPENRSTLEEALEYGWHRLIETAERPYPDLRQPMQTQAAFVALLASERGVLDWQPGDSLDQHRKTTEYAFEIHSKAGTRHGLKAGLQALGCEAVVMPWYQTGEASYSLAVEVSQERPFDRRMAERVQKRLDATKAERDTIDLTLAHDTQTGFMLSGAISRPLIDQEHTATGEMPDDSACRGTLSFYGATQRVLVSDFSPGAKL</sequence>
<proteinExistence type="predicted"/>
<dbReference type="NCBIfam" id="TIGR01634">
    <property type="entry name" value="tail_P2_I"/>
    <property type="match status" value="1"/>
</dbReference>
<dbReference type="Proteomes" id="UP000094936">
    <property type="component" value="Unassembled WGS sequence"/>
</dbReference>